<comment type="caution">
    <text evidence="3">The sequence shown here is derived from an EMBL/GenBank/DDBJ whole genome shotgun (WGS) entry which is preliminary data.</text>
</comment>
<dbReference type="PANTHER" id="PTHR30441:SF8">
    <property type="entry name" value="DUF748 DOMAIN-CONTAINING PROTEIN"/>
    <property type="match status" value="1"/>
</dbReference>
<organism evidence="3 4">
    <name type="scientific">Brumimicrobium oceani</name>
    <dbReference type="NCBI Taxonomy" id="2100725"/>
    <lineage>
        <taxon>Bacteria</taxon>
        <taxon>Pseudomonadati</taxon>
        <taxon>Bacteroidota</taxon>
        <taxon>Flavobacteriia</taxon>
        <taxon>Flavobacteriales</taxon>
        <taxon>Crocinitomicaceae</taxon>
        <taxon>Brumimicrobium</taxon>
    </lineage>
</organism>
<accession>A0A2U2XHG9</accession>
<sequence length="964" mass="107324">MSTNKDKKKKSIGKRILQIIGITFLLLVIAIVLIPIFFKDDIKELALKEANKMLKADIAVGDFDLTIFSSFPKMTLAFENVSVTGRNEFDGVKLVDMKSFEAKLDFWSVINMDDIAVRSVSLIQPNIHVKVLETGIANYDIMKTSEEMVEEEIDTTSSPFKFALEYYEIKDGNIKYDDRLGKMFAEIKNLNHSGSGDMTADVIDFETKTKIDELTYKMSGATYLSEVKTDLVMNILMEFKEGSDKFTLKENELQLNALKLSFDGFYEMFKGYDEMDLKLKADNTSFKDLLSLIPAFYYTGYESMVANGSLSLDAFVKGKYDDVNYPAWDVAAKVNNASIVYPDMPASIDNINIVGGSKFPGGTELDKATVDVDQFKATFVGNSIDANFYMKNPMTDPYLKSKIHADIDLKTLDQVYPMGEGEKYTGKLTSDISLEGRMSTIEKEEYDQFNATGTLNLKGFHYASADLPAPVDIQDLLFEFSPQQLKLANLKATMGKSDFSLNGEVKNYIGYLFNEGDLQGVFNYHSDLLDIDEIMPPTSTTDETTTTDEATEANTTESEVEPILVPKKIDFVLNSTVNKIKYDGMDINALSGKVILRNEEAVLQDVSMQALGGRVGLNGKYNTQNKAVPKAEFSYSIKDLDIQELTKNFITIDKLAPVAKYTSGKISSDFSMTTSLKPSFEPVFETLMGNGSFFSNKVVISGFEPLEKLAETIKIPKLKQQTLDNLRATFEFSEGKVKVKPFDIKMGEITTTVGGTTSFLQEIDYELKMNIPKEEIPGDVLKIAEQAIEQAKKIPGFKMKELPANIPVTAFLTNTIQDPKVKTNMKEKLMELGGDVKSGVKDLIDETVDKAKDSIKGIVDDKVNEAKAELEKKKQELLDAAQKQADNIKAEGKKLANKTREEADNGALKLMEEAGANPLKKKAAEIAGKKLKEKAEEAAKKIENEANTKADDVMRKARERANNL</sequence>
<feature type="transmembrane region" description="Helical" evidence="2">
    <location>
        <begin position="16"/>
        <end position="38"/>
    </location>
</feature>
<proteinExistence type="predicted"/>
<dbReference type="GO" id="GO:0090313">
    <property type="term" value="P:regulation of protein targeting to membrane"/>
    <property type="evidence" value="ECO:0007669"/>
    <property type="project" value="TreeGrafter"/>
</dbReference>
<reference evidence="3 4" key="2">
    <citation type="submission" date="2018-05" db="EMBL/GenBank/DDBJ databases">
        <authorList>
            <person name="Lanie J.A."/>
            <person name="Ng W.-L."/>
            <person name="Kazmierczak K.M."/>
            <person name="Andrzejewski T.M."/>
            <person name="Davidsen T.M."/>
            <person name="Wayne K.J."/>
            <person name="Tettelin H."/>
            <person name="Glass J.I."/>
            <person name="Rusch D."/>
            <person name="Podicherti R."/>
            <person name="Tsui H.-C.T."/>
            <person name="Winkler M.E."/>
        </authorList>
    </citation>
    <scope>NUCLEOTIDE SEQUENCE [LARGE SCALE GENOMIC DNA]</scope>
    <source>
        <strain evidence="3 4">C305</strain>
    </source>
</reference>
<protein>
    <submittedName>
        <fullName evidence="3">Uncharacterized protein</fullName>
    </submittedName>
</protein>
<dbReference type="AlphaFoldDB" id="A0A2U2XHG9"/>
<keyword evidence="2" id="KW-1133">Transmembrane helix</keyword>
<reference evidence="3 4" key="1">
    <citation type="submission" date="2018-05" db="EMBL/GenBank/DDBJ databases">
        <title>Brumimicrobium oceani sp. nov., isolated from coastal sediment.</title>
        <authorList>
            <person name="Kou Y."/>
        </authorList>
    </citation>
    <scope>NUCLEOTIDE SEQUENCE [LARGE SCALE GENOMIC DNA]</scope>
    <source>
        <strain evidence="3 4">C305</strain>
    </source>
</reference>
<dbReference type="InterPro" id="IPR052894">
    <property type="entry name" value="AsmA-related"/>
</dbReference>
<keyword evidence="2" id="KW-0472">Membrane</keyword>
<dbReference type="OrthoDB" id="596403at2"/>
<keyword evidence="4" id="KW-1185">Reference proteome</keyword>
<name>A0A2U2XHG9_9FLAO</name>
<evidence type="ECO:0000313" key="4">
    <source>
        <dbReference type="Proteomes" id="UP000245370"/>
    </source>
</evidence>
<feature type="region of interest" description="Disordered" evidence="1">
    <location>
        <begin position="942"/>
        <end position="964"/>
    </location>
</feature>
<dbReference type="PANTHER" id="PTHR30441">
    <property type="entry name" value="DUF748 DOMAIN-CONTAINING PROTEIN"/>
    <property type="match status" value="1"/>
</dbReference>
<evidence type="ECO:0000256" key="2">
    <source>
        <dbReference type="SAM" id="Phobius"/>
    </source>
</evidence>
<dbReference type="EMBL" id="QFRJ01000001">
    <property type="protein sequence ID" value="PWH87161.1"/>
    <property type="molecule type" value="Genomic_DNA"/>
</dbReference>
<feature type="region of interest" description="Disordered" evidence="1">
    <location>
        <begin position="536"/>
        <end position="559"/>
    </location>
</feature>
<gene>
    <name evidence="3" type="ORF">DIT68_02550</name>
</gene>
<dbReference type="Proteomes" id="UP000245370">
    <property type="component" value="Unassembled WGS sequence"/>
</dbReference>
<evidence type="ECO:0000256" key="1">
    <source>
        <dbReference type="SAM" id="MobiDB-lite"/>
    </source>
</evidence>
<evidence type="ECO:0000313" key="3">
    <source>
        <dbReference type="EMBL" id="PWH87161.1"/>
    </source>
</evidence>
<keyword evidence="2" id="KW-0812">Transmembrane</keyword>
<dbReference type="RefSeq" id="WP_109358240.1">
    <property type="nucleotide sequence ID" value="NZ_QFRJ01000001.1"/>
</dbReference>
<dbReference type="GO" id="GO:0005886">
    <property type="term" value="C:plasma membrane"/>
    <property type="evidence" value="ECO:0007669"/>
    <property type="project" value="TreeGrafter"/>
</dbReference>